<dbReference type="PROSITE" id="PS00455">
    <property type="entry name" value="AMP_BINDING"/>
    <property type="match status" value="1"/>
</dbReference>
<dbReference type="AlphaFoldDB" id="A0A2N3Y1B9"/>
<dbReference type="PANTHER" id="PTHR22754">
    <property type="entry name" value="DISCO-INTERACTING PROTEIN 2 DIP2 -RELATED"/>
    <property type="match status" value="1"/>
</dbReference>
<reference evidence="6" key="1">
    <citation type="submission" date="2017-12" db="EMBL/GenBank/DDBJ databases">
        <title>Sequencing the genomes of 1000 Actinobacteria strains.</title>
        <authorList>
            <person name="Klenk H.-P."/>
        </authorList>
    </citation>
    <scope>NUCLEOTIDE SEQUENCE [LARGE SCALE GENOMIC DNA]</scope>
    <source>
        <strain evidence="6">DSM 44228</strain>
    </source>
</reference>
<dbReference type="CDD" id="cd05931">
    <property type="entry name" value="FAAL"/>
    <property type="match status" value="1"/>
</dbReference>
<keyword evidence="4" id="KW-0443">Lipid metabolism</keyword>
<dbReference type="InterPro" id="IPR000873">
    <property type="entry name" value="AMP-dep_synth/lig_dom"/>
</dbReference>
<dbReference type="FunFam" id="3.40.50.12780:FF:000013">
    <property type="entry name" value="Long-chain-fatty-acid--AMP ligase FadD32"/>
    <property type="match status" value="1"/>
</dbReference>
<keyword evidence="2 6" id="KW-0436">Ligase</keyword>
<evidence type="ECO:0000313" key="7">
    <source>
        <dbReference type="Proteomes" id="UP000233786"/>
    </source>
</evidence>
<dbReference type="GO" id="GO:0005886">
    <property type="term" value="C:plasma membrane"/>
    <property type="evidence" value="ECO:0007669"/>
    <property type="project" value="TreeGrafter"/>
</dbReference>
<dbReference type="PANTHER" id="PTHR22754:SF32">
    <property type="entry name" value="DISCO-INTERACTING PROTEIN 2"/>
    <property type="match status" value="1"/>
</dbReference>
<dbReference type="Gene3D" id="3.40.50.12780">
    <property type="entry name" value="N-terminal domain of ligase-like"/>
    <property type="match status" value="1"/>
</dbReference>
<dbReference type="Gene3D" id="3.30.300.30">
    <property type="match status" value="1"/>
</dbReference>
<dbReference type="EMBL" id="PJNB01000001">
    <property type="protein sequence ID" value="PKW16726.1"/>
    <property type="molecule type" value="Genomic_DNA"/>
</dbReference>
<proteinExistence type="inferred from homology"/>
<evidence type="ECO:0000256" key="3">
    <source>
        <dbReference type="ARBA" id="ARBA00022832"/>
    </source>
</evidence>
<dbReference type="GO" id="GO:0006633">
    <property type="term" value="P:fatty acid biosynthetic process"/>
    <property type="evidence" value="ECO:0007669"/>
    <property type="project" value="TreeGrafter"/>
</dbReference>
<dbReference type="OrthoDB" id="3671040at2"/>
<keyword evidence="7" id="KW-1185">Reference proteome</keyword>
<name>A0A2N3Y1B9_SACSN</name>
<evidence type="ECO:0000256" key="2">
    <source>
        <dbReference type="ARBA" id="ARBA00022598"/>
    </source>
</evidence>
<dbReference type="GO" id="GO:0071766">
    <property type="term" value="P:Actinobacterium-type cell wall biogenesis"/>
    <property type="evidence" value="ECO:0007669"/>
    <property type="project" value="UniProtKB-ARBA"/>
</dbReference>
<organism evidence="6 7">
    <name type="scientific">Saccharopolyspora spinosa</name>
    <dbReference type="NCBI Taxonomy" id="60894"/>
    <lineage>
        <taxon>Bacteria</taxon>
        <taxon>Bacillati</taxon>
        <taxon>Actinomycetota</taxon>
        <taxon>Actinomycetes</taxon>
        <taxon>Pseudonocardiales</taxon>
        <taxon>Pseudonocardiaceae</taxon>
        <taxon>Saccharopolyspora</taxon>
    </lineage>
</organism>
<dbReference type="RefSeq" id="WP_063713952.1">
    <property type="nucleotide sequence ID" value="NZ_CP061007.1"/>
</dbReference>
<dbReference type="Proteomes" id="UP000233786">
    <property type="component" value="Unassembled WGS sequence"/>
</dbReference>
<comment type="caution">
    <text evidence="6">The sequence shown here is derived from an EMBL/GenBank/DDBJ whole genome shotgun (WGS) entry which is preliminary data.</text>
</comment>
<sequence>MQSETAWLSSLDAVLRRRVLVAPDEPALCEYQADGKDAQHTWFSAADVDLLARRVGRVLQSCGDAGGRVLICLPPGFAFTAAFFGCLYSGRVAVPVPVPGRFLHERRRVAAIATNVDASVVLTGTRSIPTVTEWVAEQSLPLQVLDVESLECPALDDDQVAHNDSDTLALVQYTSGSTSAPKGVMLSHGNLLANVATIARALGLQPDDRVGGWLPAYHDMGLIGQLLTPIVLGGSSVVMDPMTFLRRPHLWLRMIGELGIKVSAAPSFAYELCVRRVTDEQLADLDLSGWEVALNGSEPVSAAVMDSFCARFASAGFRPESFAPAYGLAEATLLVTGSARRRPLVGMSGSAAVDTGRAPVSCGRVDGVDLRIVDPETRFVLAAGEVGEIWVRGASVARGYWNAPELSAATFGNSTTCGEGHFLRTGDLGVVRDGELYVVGRIKDVIVVRGRKLHPHDVEETVRLQHERLRAGIGAAFGVFPPDTGELVVLAHEVAPGTPEQEYAGLVSSIKLTVSREFGVDLDGVVLLRPGGTPRTTSGKVGRVEMRRCFLDGEVRALHVDMTARLRTLRAGQPVLDTAGR</sequence>
<dbReference type="GO" id="GO:0070566">
    <property type="term" value="F:adenylyltransferase activity"/>
    <property type="evidence" value="ECO:0007669"/>
    <property type="project" value="TreeGrafter"/>
</dbReference>
<dbReference type="InterPro" id="IPR040097">
    <property type="entry name" value="FAAL/FAAC"/>
</dbReference>
<evidence type="ECO:0000256" key="4">
    <source>
        <dbReference type="ARBA" id="ARBA00023098"/>
    </source>
</evidence>
<feature type="domain" description="AMP-dependent synthetase/ligase" evidence="5">
    <location>
        <begin position="16"/>
        <end position="401"/>
    </location>
</feature>
<dbReference type="STRING" id="994479.GCA_000194155_04681"/>
<dbReference type="Pfam" id="PF00501">
    <property type="entry name" value="AMP-binding"/>
    <property type="match status" value="1"/>
</dbReference>
<evidence type="ECO:0000313" key="6">
    <source>
        <dbReference type="EMBL" id="PKW16726.1"/>
    </source>
</evidence>
<comment type="similarity">
    <text evidence="1">Belongs to the ATP-dependent AMP-binding enzyme family.</text>
</comment>
<keyword evidence="3" id="KW-0276">Fatty acid metabolism</keyword>
<dbReference type="SUPFAM" id="SSF56801">
    <property type="entry name" value="Acetyl-CoA synthetase-like"/>
    <property type="match status" value="1"/>
</dbReference>
<protein>
    <submittedName>
        <fullName evidence="6">Acyl-CoA synthetase (AMP-forming)/AMP-acid ligase II</fullName>
    </submittedName>
</protein>
<evidence type="ECO:0000259" key="5">
    <source>
        <dbReference type="Pfam" id="PF00501"/>
    </source>
</evidence>
<evidence type="ECO:0000256" key="1">
    <source>
        <dbReference type="ARBA" id="ARBA00006432"/>
    </source>
</evidence>
<dbReference type="InterPro" id="IPR045851">
    <property type="entry name" value="AMP-bd_C_sf"/>
</dbReference>
<accession>A0A2N3Y1B9</accession>
<dbReference type="InterPro" id="IPR020845">
    <property type="entry name" value="AMP-binding_CS"/>
</dbReference>
<dbReference type="GO" id="GO:0016874">
    <property type="term" value="F:ligase activity"/>
    <property type="evidence" value="ECO:0007669"/>
    <property type="project" value="UniProtKB-KW"/>
</dbReference>
<dbReference type="InterPro" id="IPR042099">
    <property type="entry name" value="ANL_N_sf"/>
</dbReference>
<gene>
    <name evidence="6" type="ORF">A8926_4598</name>
</gene>